<name>A0A175YR40_DAUCS</name>
<dbReference type="SUPFAM" id="SSF56059">
    <property type="entry name" value="Glutathione synthetase ATP-binding domain-like"/>
    <property type="match status" value="1"/>
</dbReference>
<reference evidence="2" key="2">
    <citation type="submission" date="2022-03" db="EMBL/GenBank/DDBJ databases">
        <title>Draft title - Genomic analysis of global carrot germplasm unveils the trajectory of domestication and the origin of high carotenoid orange carrot.</title>
        <authorList>
            <person name="Iorizzo M."/>
            <person name="Ellison S."/>
            <person name="Senalik D."/>
            <person name="Macko-Podgorni A."/>
            <person name="Grzebelus D."/>
            <person name="Bostan H."/>
            <person name="Rolling W."/>
            <person name="Curaba J."/>
            <person name="Simon P."/>
        </authorList>
    </citation>
    <scope>NUCLEOTIDE SEQUENCE</scope>
    <source>
        <tissue evidence="2">Leaf</tissue>
    </source>
</reference>
<dbReference type="PANTHER" id="PTHR48095">
    <property type="entry name" value="PYRUVATE CARBOXYLASE SUBUNIT A"/>
    <property type="match status" value="1"/>
</dbReference>
<dbReference type="InterPro" id="IPR051602">
    <property type="entry name" value="ACC_Biotin_Carboxylase"/>
</dbReference>
<sequence length="200" mass="22540">MFELLVLLMRWGYLVLLSTRPLMKTHLMLKLAEFVLVKHQVSSCSECSICCCNLWMYDSAFRIWMNALFVEMCREHGINFIGPNVVGNESGFLLPDRICVMDDKSTAGDTMKNSGVPTVPGSNGLYFVKGISTKEAIRLAKEIGYPVMIKAAKSEATAAFSNDGVYLEKYIQNPRHVEFQDFKNGKVDTDFIPEHEHESA</sequence>
<gene>
    <name evidence="2" type="ORF">DCAR_0832700</name>
</gene>
<evidence type="ECO:0000313" key="3">
    <source>
        <dbReference type="Proteomes" id="UP000077755"/>
    </source>
</evidence>
<dbReference type="InterPro" id="IPR013815">
    <property type="entry name" value="ATP_grasp_subdomain_1"/>
</dbReference>
<dbReference type="Gramene" id="KZM85700">
    <property type="protein sequence ID" value="KZM85700"/>
    <property type="gene ID" value="DCAR_026878"/>
</dbReference>
<protein>
    <recommendedName>
        <fullName evidence="1">Carbamoyl phosphate synthase ATP-binding domain-containing protein</fullName>
    </recommendedName>
</protein>
<dbReference type="InterPro" id="IPR005479">
    <property type="entry name" value="CPAse_ATP-bd"/>
</dbReference>
<dbReference type="Pfam" id="PF02786">
    <property type="entry name" value="CPSase_L_D2"/>
    <property type="match status" value="1"/>
</dbReference>
<dbReference type="EMBL" id="CP093350">
    <property type="protein sequence ID" value="WOH13191.1"/>
    <property type="molecule type" value="Genomic_DNA"/>
</dbReference>
<dbReference type="GO" id="GO:0005524">
    <property type="term" value="F:ATP binding"/>
    <property type="evidence" value="ECO:0007669"/>
    <property type="project" value="InterPro"/>
</dbReference>
<reference evidence="2" key="1">
    <citation type="journal article" date="2016" name="Nat. Genet.">
        <title>A high-quality carrot genome assembly provides new insights into carotenoid accumulation and asterid genome evolution.</title>
        <authorList>
            <person name="Iorizzo M."/>
            <person name="Ellison S."/>
            <person name="Senalik D."/>
            <person name="Zeng P."/>
            <person name="Satapoomin P."/>
            <person name="Huang J."/>
            <person name="Bowman M."/>
            <person name="Iovene M."/>
            <person name="Sanseverino W."/>
            <person name="Cavagnaro P."/>
            <person name="Yildiz M."/>
            <person name="Macko-Podgorni A."/>
            <person name="Moranska E."/>
            <person name="Grzebelus E."/>
            <person name="Grzebelus D."/>
            <person name="Ashrafi H."/>
            <person name="Zheng Z."/>
            <person name="Cheng S."/>
            <person name="Spooner D."/>
            <person name="Van Deynze A."/>
            <person name="Simon P."/>
        </authorList>
    </citation>
    <scope>NUCLEOTIDE SEQUENCE</scope>
    <source>
        <tissue evidence="2">Leaf</tissue>
    </source>
</reference>
<dbReference type="Proteomes" id="UP000077755">
    <property type="component" value="Chromosome 8"/>
</dbReference>
<organism evidence="2 3">
    <name type="scientific">Daucus carota subsp. sativus</name>
    <name type="common">Carrot</name>
    <dbReference type="NCBI Taxonomy" id="79200"/>
    <lineage>
        <taxon>Eukaryota</taxon>
        <taxon>Viridiplantae</taxon>
        <taxon>Streptophyta</taxon>
        <taxon>Embryophyta</taxon>
        <taxon>Tracheophyta</taxon>
        <taxon>Spermatophyta</taxon>
        <taxon>Magnoliopsida</taxon>
        <taxon>eudicotyledons</taxon>
        <taxon>Gunneridae</taxon>
        <taxon>Pentapetalae</taxon>
        <taxon>asterids</taxon>
        <taxon>campanulids</taxon>
        <taxon>Apiales</taxon>
        <taxon>Apiaceae</taxon>
        <taxon>Apioideae</taxon>
        <taxon>Scandiceae</taxon>
        <taxon>Daucinae</taxon>
        <taxon>Daucus</taxon>
        <taxon>Daucus sect. Daucus</taxon>
    </lineage>
</organism>
<keyword evidence="3" id="KW-1185">Reference proteome</keyword>
<evidence type="ECO:0000259" key="1">
    <source>
        <dbReference type="Pfam" id="PF02786"/>
    </source>
</evidence>
<proteinExistence type="predicted"/>
<dbReference type="Gene3D" id="3.30.470.20">
    <property type="entry name" value="ATP-grasp fold, B domain"/>
    <property type="match status" value="2"/>
</dbReference>
<accession>A0A175YR40</accession>
<evidence type="ECO:0000313" key="2">
    <source>
        <dbReference type="EMBL" id="WOH13191.1"/>
    </source>
</evidence>
<dbReference type="AlphaFoldDB" id="A0A175YR40"/>
<feature type="domain" description="Carbamoyl phosphate synthase ATP-binding" evidence="1">
    <location>
        <begin position="103"/>
        <end position="153"/>
    </location>
</feature>
<dbReference type="PANTHER" id="PTHR48095:SF2">
    <property type="entry name" value="BIOTIN CARBOXYLASE, CHLOROPLASTIC"/>
    <property type="match status" value="1"/>
</dbReference>
<dbReference type="Gene3D" id="3.30.1490.20">
    <property type="entry name" value="ATP-grasp fold, A domain"/>
    <property type="match status" value="1"/>
</dbReference>